<feature type="transmembrane region" description="Helical" evidence="7">
    <location>
        <begin position="45"/>
        <end position="66"/>
    </location>
</feature>
<evidence type="ECO:0000256" key="1">
    <source>
        <dbReference type="ARBA" id="ARBA00004141"/>
    </source>
</evidence>
<feature type="transmembrane region" description="Helical" evidence="7">
    <location>
        <begin position="473"/>
        <end position="496"/>
    </location>
</feature>
<evidence type="ECO:0000256" key="5">
    <source>
        <dbReference type="ARBA" id="ARBA00023136"/>
    </source>
</evidence>
<feature type="transmembrane region" description="Helical" evidence="7">
    <location>
        <begin position="294"/>
        <end position="311"/>
    </location>
</feature>
<comment type="subcellular location">
    <subcellularLocation>
        <location evidence="1">Membrane</location>
        <topology evidence="1">Multi-pass membrane protein</topology>
    </subcellularLocation>
</comment>
<dbReference type="InterPro" id="IPR001734">
    <property type="entry name" value="Na/solute_symporter"/>
</dbReference>
<dbReference type="PROSITE" id="PS50283">
    <property type="entry name" value="NA_SOLUT_SYMP_3"/>
    <property type="match status" value="1"/>
</dbReference>
<dbReference type="Gene3D" id="1.20.1730.10">
    <property type="entry name" value="Sodium/glucose cotransporter"/>
    <property type="match status" value="1"/>
</dbReference>
<keyword evidence="9" id="KW-1185">Reference proteome</keyword>
<organism evidence="8 9">
    <name type="scientific">Tenacibaculum mesophilum</name>
    <dbReference type="NCBI Taxonomy" id="104268"/>
    <lineage>
        <taxon>Bacteria</taxon>
        <taxon>Pseudomonadati</taxon>
        <taxon>Bacteroidota</taxon>
        <taxon>Flavobacteriia</taxon>
        <taxon>Flavobacteriales</taxon>
        <taxon>Flavobacteriaceae</taxon>
        <taxon>Tenacibaculum</taxon>
    </lineage>
</organism>
<dbReference type="InterPro" id="IPR038377">
    <property type="entry name" value="Na/Glc_symporter_sf"/>
</dbReference>
<feature type="transmembrane region" description="Helical" evidence="7">
    <location>
        <begin position="521"/>
        <end position="539"/>
    </location>
</feature>
<evidence type="ECO:0000256" key="4">
    <source>
        <dbReference type="ARBA" id="ARBA00022989"/>
    </source>
</evidence>
<keyword evidence="3 7" id="KW-0812">Transmembrane</keyword>
<accession>A0ABM7CJ85</accession>
<evidence type="ECO:0000256" key="2">
    <source>
        <dbReference type="ARBA" id="ARBA00006434"/>
    </source>
</evidence>
<feature type="transmembrane region" description="Helical" evidence="7">
    <location>
        <begin position="78"/>
        <end position="95"/>
    </location>
</feature>
<feature type="transmembrane region" description="Helical" evidence="7">
    <location>
        <begin position="6"/>
        <end position="24"/>
    </location>
</feature>
<sequence length="575" mass="63966">MLLTSLDYIIIFGFFILSLLIGLWSSKSAGKNSSEFFLSGRNMPWWLLGVSMVATTFAADTPGLVTELVRENGVSGNWVWWAMLLTGMLTVFFYAKLWRKSGITTDLEFYELRYSGKMASFLRGFRAIYLGVIFNVITMAGVCLAGAKIANILLGISQEETLFYSSIVIVIYSSLGGLKGVLLTDFVQFLIAMVGSIWATIYIVGLPEIDGLSNLLTHPNVSDKLAMFPDFSDKEALITLFIIPFAVQWWSTWYPGAEPGGGGYIAQRMLAAKDEKNATWATLFFNFAHYALRPWPWIIVGLASLIIFPSLDSMNQAFPSLTTEMQGHDVAYAAMMTYLPAGLLGIVLTSLIAAFMSTISTQLNWGSSYIVNDFYSRFINKNASEKQKVVVGRISTIVLMLCAALFSFYLQSAKGVFDLLLQIGAGTGLLFILRWFWSRINPYSEIAAMAISFIIAVFFFINGKMEIPFTQIAGYWQLIIGVLVTTVGWVIVTLLTNPTNTKTLEKFDSLIFENENKFKNVGYKILGFITGTIGIYSFLFASGNWIYGETTLAATLSTISLICILILRKIWKFVS</sequence>
<dbReference type="Pfam" id="PF00474">
    <property type="entry name" value="SSF"/>
    <property type="match status" value="1"/>
</dbReference>
<evidence type="ECO:0000313" key="9">
    <source>
        <dbReference type="Proteomes" id="UP000269693"/>
    </source>
</evidence>
<feature type="transmembrane region" description="Helical" evidence="7">
    <location>
        <begin position="331"/>
        <end position="355"/>
    </location>
</feature>
<feature type="transmembrane region" description="Helical" evidence="7">
    <location>
        <begin position="127"/>
        <end position="150"/>
    </location>
</feature>
<feature type="transmembrane region" description="Helical" evidence="7">
    <location>
        <begin position="162"/>
        <end position="182"/>
    </location>
</feature>
<feature type="transmembrane region" description="Helical" evidence="7">
    <location>
        <begin position="545"/>
        <end position="567"/>
    </location>
</feature>
<keyword evidence="5 7" id="KW-0472">Membrane</keyword>
<dbReference type="RefSeq" id="WP_073183855.1">
    <property type="nucleotide sequence ID" value="NZ_CP032544.1"/>
</dbReference>
<name>A0ABM7CJ85_9FLAO</name>
<evidence type="ECO:0000313" key="8">
    <source>
        <dbReference type="EMBL" id="AZJ33872.1"/>
    </source>
</evidence>
<feature type="transmembrane region" description="Helical" evidence="7">
    <location>
        <begin position="443"/>
        <end position="461"/>
    </location>
</feature>
<evidence type="ECO:0000256" key="6">
    <source>
        <dbReference type="RuleBase" id="RU362091"/>
    </source>
</evidence>
<comment type="similarity">
    <text evidence="2 6">Belongs to the sodium:solute symporter (SSF) (TC 2.A.21) family.</text>
</comment>
<evidence type="ECO:0000256" key="3">
    <source>
        <dbReference type="ARBA" id="ARBA00022692"/>
    </source>
</evidence>
<dbReference type="PANTHER" id="PTHR11819:SF77">
    <property type="entry name" value="SODIUM_GLUCOSE COTRANSPORT PROTEIN"/>
    <property type="match status" value="1"/>
</dbReference>
<protein>
    <submittedName>
        <fullName evidence="8">Na+:solute symporter</fullName>
    </submittedName>
</protein>
<feature type="transmembrane region" description="Helical" evidence="7">
    <location>
        <begin position="189"/>
        <end position="206"/>
    </location>
</feature>
<dbReference type="Proteomes" id="UP000269693">
    <property type="component" value="Chromosome"/>
</dbReference>
<dbReference type="CDD" id="cd11477">
    <property type="entry name" value="SLC5sbd_u1"/>
    <property type="match status" value="1"/>
</dbReference>
<reference evidence="8 9" key="1">
    <citation type="submission" date="2018-09" db="EMBL/GenBank/DDBJ databases">
        <title>Insights into the microbiota of Asian seabass (Lates calcarifer) with tenacibaculosis symptoms and description of sp. nov. Tenacibaculum singaporense.</title>
        <authorList>
            <person name="Miyake S."/>
            <person name="Soh M."/>
            <person name="Azman M.N."/>
            <person name="Ngoh S.Y."/>
            <person name="Orban L."/>
            <person name="Seedorf H."/>
        </authorList>
    </citation>
    <scope>NUCLEOTIDE SEQUENCE [LARGE SCALE GENOMIC DNA]</scope>
    <source>
        <strain evidence="8 9">DSM 13764</strain>
    </source>
</reference>
<proteinExistence type="inferred from homology"/>
<feature type="transmembrane region" description="Helical" evidence="7">
    <location>
        <begin position="416"/>
        <end position="436"/>
    </location>
</feature>
<feature type="transmembrane region" description="Helical" evidence="7">
    <location>
        <begin position="390"/>
        <end position="410"/>
    </location>
</feature>
<dbReference type="PANTHER" id="PTHR11819">
    <property type="entry name" value="SOLUTE CARRIER FAMILY 5"/>
    <property type="match status" value="1"/>
</dbReference>
<dbReference type="EMBL" id="CP032544">
    <property type="protein sequence ID" value="AZJ33872.1"/>
    <property type="molecule type" value="Genomic_DNA"/>
</dbReference>
<keyword evidence="4 7" id="KW-1133">Transmembrane helix</keyword>
<evidence type="ECO:0000256" key="7">
    <source>
        <dbReference type="SAM" id="Phobius"/>
    </source>
</evidence>
<gene>
    <name evidence="8" type="ORF">D6200_01635</name>
</gene>